<feature type="domain" description="Class II aldolase/adducin N-terminal" evidence="2">
    <location>
        <begin position="46"/>
        <end position="230"/>
    </location>
</feature>
<dbReference type="NCBIfam" id="NF004855">
    <property type="entry name" value="PRK06208.1"/>
    <property type="match status" value="1"/>
</dbReference>
<dbReference type="PANTHER" id="PTHR10672">
    <property type="entry name" value="ADDUCIN"/>
    <property type="match status" value="1"/>
</dbReference>
<dbReference type="EMBL" id="JH711588">
    <property type="protein sequence ID" value="EIW75584.1"/>
    <property type="molecule type" value="Genomic_DNA"/>
</dbReference>
<dbReference type="GO" id="GO:0051015">
    <property type="term" value="F:actin filament binding"/>
    <property type="evidence" value="ECO:0007669"/>
    <property type="project" value="TreeGrafter"/>
</dbReference>
<dbReference type="SUPFAM" id="SSF53639">
    <property type="entry name" value="AraD/HMP-PK domain-like"/>
    <property type="match status" value="1"/>
</dbReference>
<dbReference type="SMART" id="SM01007">
    <property type="entry name" value="Aldolase_II"/>
    <property type="match status" value="1"/>
</dbReference>
<accession>A0A5M3M9Q0</accession>
<dbReference type="FunFam" id="3.40.225.10:FF:000009">
    <property type="entry name" value="Class II aldolase/adducin N-terminal"/>
    <property type="match status" value="1"/>
</dbReference>
<dbReference type="Pfam" id="PF00596">
    <property type="entry name" value="Aldolase_II"/>
    <property type="match status" value="1"/>
</dbReference>
<dbReference type="InterPro" id="IPR036409">
    <property type="entry name" value="Aldolase_II/adducin_N_sf"/>
</dbReference>
<evidence type="ECO:0000313" key="4">
    <source>
        <dbReference type="Proteomes" id="UP000053558"/>
    </source>
</evidence>
<dbReference type="KEGG" id="cput:CONPUDRAFT_131809"/>
<dbReference type="OrthoDB" id="3238794at2759"/>
<gene>
    <name evidence="3" type="ORF">CONPUDRAFT_131809</name>
</gene>
<keyword evidence="4" id="KW-1185">Reference proteome</keyword>
<name>A0A5M3M9Q0_CONPW</name>
<feature type="compositionally biased region" description="Low complexity" evidence="1">
    <location>
        <begin position="13"/>
        <end position="26"/>
    </location>
</feature>
<dbReference type="GO" id="GO:0005856">
    <property type="term" value="C:cytoskeleton"/>
    <property type="evidence" value="ECO:0007669"/>
    <property type="project" value="TreeGrafter"/>
</dbReference>
<dbReference type="PANTHER" id="PTHR10672:SF41">
    <property type="entry name" value="CLASS II ALDOLASE_ADDUCIN DOMAIN PROTEIN (AFU_ORTHOLOGUE AFUA_3G01330)"/>
    <property type="match status" value="1"/>
</dbReference>
<feature type="region of interest" description="Disordered" evidence="1">
    <location>
        <begin position="1"/>
        <end position="36"/>
    </location>
</feature>
<organism evidence="3 4">
    <name type="scientific">Coniophora puteana (strain RWD-64-598)</name>
    <name type="common">Brown rot fungus</name>
    <dbReference type="NCBI Taxonomy" id="741705"/>
    <lineage>
        <taxon>Eukaryota</taxon>
        <taxon>Fungi</taxon>
        <taxon>Dikarya</taxon>
        <taxon>Basidiomycota</taxon>
        <taxon>Agaricomycotina</taxon>
        <taxon>Agaricomycetes</taxon>
        <taxon>Agaricomycetidae</taxon>
        <taxon>Boletales</taxon>
        <taxon>Coniophorineae</taxon>
        <taxon>Coniophoraceae</taxon>
        <taxon>Coniophora</taxon>
    </lineage>
</organism>
<evidence type="ECO:0000256" key="1">
    <source>
        <dbReference type="SAM" id="MobiDB-lite"/>
    </source>
</evidence>
<dbReference type="Proteomes" id="UP000053558">
    <property type="component" value="Unassembled WGS sequence"/>
</dbReference>
<reference evidence="4" key="1">
    <citation type="journal article" date="2012" name="Science">
        <title>The Paleozoic origin of enzymatic lignin decomposition reconstructed from 31 fungal genomes.</title>
        <authorList>
            <person name="Floudas D."/>
            <person name="Binder M."/>
            <person name="Riley R."/>
            <person name="Barry K."/>
            <person name="Blanchette R.A."/>
            <person name="Henrissat B."/>
            <person name="Martinez A.T."/>
            <person name="Otillar R."/>
            <person name="Spatafora J.W."/>
            <person name="Yadav J.S."/>
            <person name="Aerts A."/>
            <person name="Benoit I."/>
            <person name="Boyd A."/>
            <person name="Carlson A."/>
            <person name="Copeland A."/>
            <person name="Coutinho P.M."/>
            <person name="de Vries R.P."/>
            <person name="Ferreira P."/>
            <person name="Findley K."/>
            <person name="Foster B."/>
            <person name="Gaskell J."/>
            <person name="Glotzer D."/>
            <person name="Gorecki P."/>
            <person name="Heitman J."/>
            <person name="Hesse C."/>
            <person name="Hori C."/>
            <person name="Igarashi K."/>
            <person name="Jurgens J.A."/>
            <person name="Kallen N."/>
            <person name="Kersten P."/>
            <person name="Kohler A."/>
            <person name="Kuees U."/>
            <person name="Kumar T.K.A."/>
            <person name="Kuo A."/>
            <person name="LaButti K."/>
            <person name="Larrondo L.F."/>
            <person name="Lindquist E."/>
            <person name="Ling A."/>
            <person name="Lombard V."/>
            <person name="Lucas S."/>
            <person name="Lundell T."/>
            <person name="Martin R."/>
            <person name="McLaughlin D.J."/>
            <person name="Morgenstern I."/>
            <person name="Morin E."/>
            <person name="Murat C."/>
            <person name="Nagy L.G."/>
            <person name="Nolan M."/>
            <person name="Ohm R.A."/>
            <person name="Patyshakuliyeva A."/>
            <person name="Rokas A."/>
            <person name="Ruiz-Duenas F.J."/>
            <person name="Sabat G."/>
            <person name="Salamov A."/>
            <person name="Samejima M."/>
            <person name="Schmutz J."/>
            <person name="Slot J.C."/>
            <person name="St John F."/>
            <person name="Stenlid J."/>
            <person name="Sun H."/>
            <person name="Sun S."/>
            <person name="Syed K."/>
            <person name="Tsang A."/>
            <person name="Wiebenga A."/>
            <person name="Young D."/>
            <person name="Pisabarro A."/>
            <person name="Eastwood D.C."/>
            <person name="Martin F."/>
            <person name="Cullen D."/>
            <person name="Grigoriev I.V."/>
            <person name="Hibbett D.S."/>
        </authorList>
    </citation>
    <scope>NUCLEOTIDE SEQUENCE [LARGE SCALE GENOMIC DNA]</scope>
    <source>
        <strain evidence="4">RWD-64-598 SS2</strain>
    </source>
</reference>
<dbReference type="InterPro" id="IPR001303">
    <property type="entry name" value="Aldolase_II/adducin_N"/>
</dbReference>
<protein>
    <submittedName>
        <fullName evidence="3">Class II aldolase adducin domain protein</fullName>
    </submittedName>
</protein>
<dbReference type="RefSeq" id="XP_007774288.1">
    <property type="nucleotide sequence ID" value="XM_007776098.1"/>
</dbReference>
<evidence type="ECO:0000259" key="2">
    <source>
        <dbReference type="SMART" id="SM01007"/>
    </source>
</evidence>
<sequence length="286" mass="30777">MSTQQAPARATDAEVGAQSASAAGAEHAPRPPSFASKEEEREWIKFRLAQAFRLFAKWGYDEGVAGHITARDPIKPDCFWVNPWGPHFATIQPSDLLLVDHHGSVLPAESGPNHFLNKAAYLIHAAVHAARPDVLCAAHSHSMHGKAYGTLGLPLDPITQDSLAFFEDHVVFKQYDGVVGAQKEAASIAQALGGNKAAILQNHGIITVGRSIESAVYFFHAMERSCRVQMLADAAAAARGVSTQKVPEKEARATAALVGSERAGWFGGYIEFGRLEAEEGVRFQGK</sequence>
<comment type="caution">
    <text evidence="3">The sequence shown here is derived from an EMBL/GenBank/DDBJ whole genome shotgun (WGS) entry which is preliminary data.</text>
</comment>
<dbReference type="OMA" id="QHALKFY"/>
<evidence type="ECO:0000313" key="3">
    <source>
        <dbReference type="EMBL" id="EIW75584.1"/>
    </source>
</evidence>
<dbReference type="AlphaFoldDB" id="A0A5M3M9Q0"/>
<proteinExistence type="predicted"/>
<dbReference type="Gene3D" id="3.40.225.10">
    <property type="entry name" value="Class II aldolase/adducin N-terminal domain"/>
    <property type="match status" value="1"/>
</dbReference>
<dbReference type="InterPro" id="IPR051017">
    <property type="entry name" value="Aldolase-II_Adducin_sf"/>
</dbReference>
<dbReference type="GeneID" id="19200372"/>